<evidence type="ECO:0000259" key="6">
    <source>
        <dbReference type="Pfam" id="PF14833"/>
    </source>
</evidence>
<keyword evidence="2" id="KW-0560">Oxidoreductase</keyword>
<dbReference type="SUPFAM" id="SSF51735">
    <property type="entry name" value="NAD(P)-binding Rossmann-fold domains"/>
    <property type="match status" value="1"/>
</dbReference>
<evidence type="ECO:0000259" key="5">
    <source>
        <dbReference type="Pfam" id="PF03446"/>
    </source>
</evidence>
<dbReference type="RefSeq" id="WP_060701361.1">
    <property type="nucleotide sequence ID" value="NZ_CP012750.1"/>
</dbReference>
<dbReference type="InterPro" id="IPR006115">
    <property type="entry name" value="6PGDH_NADP-bd"/>
</dbReference>
<dbReference type="GO" id="GO:0050661">
    <property type="term" value="F:NADP binding"/>
    <property type="evidence" value="ECO:0007669"/>
    <property type="project" value="InterPro"/>
</dbReference>
<evidence type="ECO:0000256" key="3">
    <source>
        <dbReference type="ARBA" id="ARBA00023027"/>
    </source>
</evidence>
<dbReference type="KEGG" id="gar:AOZ07_07035"/>
<evidence type="ECO:0000256" key="2">
    <source>
        <dbReference type="ARBA" id="ARBA00023002"/>
    </source>
</evidence>
<evidence type="ECO:0000313" key="7">
    <source>
        <dbReference type="EMBL" id="UUX60329.1"/>
    </source>
</evidence>
<dbReference type="AlphaFoldDB" id="A0AA95BSR7"/>
<comment type="similarity">
    <text evidence="1">Belongs to the HIBADH-related family.</text>
</comment>
<dbReference type="Proteomes" id="UP001060018">
    <property type="component" value="Chromosome"/>
</dbReference>
<evidence type="ECO:0000256" key="4">
    <source>
        <dbReference type="PIRSR" id="PIRSR000103-1"/>
    </source>
</evidence>
<proteinExistence type="inferred from homology"/>
<dbReference type="Pfam" id="PF14833">
    <property type="entry name" value="NAD_binding_11"/>
    <property type="match status" value="1"/>
</dbReference>
<protein>
    <submittedName>
        <fullName evidence="7">NAD(P)-dependent oxidoreductase</fullName>
    </submittedName>
</protein>
<dbReference type="GO" id="GO:0051287">
    <property type="term" value="F:NAD binding"/>
    <property type="evidence" value="ECO:0007669"/>
    <property type="project" value="InterPro"/>
</dbReference>
<feature type="active site" evidence="4">
    <location>
        <position position="197"/>
    </location>
</feature>
<dbReference type="InterPro" id="IPR008927">
    <property type="entry name" value="6-PGluconate_DH-like_C_sf"/>
</dbReference>
<dbReference type="PIRSF" id="PIRSF000103">
    <property type="entry name" value="HIBADH"/>
    <property type="match status" value="1"/>
</dbReference>
<sequence length="314" mass="32066">MNSASPNPPSILGVIGLGAMGRPMARLLAAAHGTVRVASSRPKESVLADLNSALPAGAGPGSILWADDPAQLAAECNEILLMLPDLPQIAQALEAPDGILAGLEHRDPASPPLLLLIGSTCSAPGVRALADKLEAGYGERIAVVDSPVSGGEDGATQGTLSIMLGGTGELCARAAQALAPCGTPVRLGELGAGQVAKACNQLVVSATIFALGEASVLAERSGLDLESMWNLLGHGYAASRLLESRQDRLVSGDDSPSGAIKYMRKDLAGAHEIAESTGTHAVLLPVLRQAIDEVIEAGLGDRDISVTKRFISGR</sequence>
<dbReference type="InterPro" id="IPR015815">
    <property type="entry name" value="HIBADH-related"/>
</dbReference>
<dbReference type="EMBL" id="CP102487">
    <property type="protein sequence ID" value="UUX60329.1"/>
    <property type="molecule type" value="Genomic_DNA"/>
</dbReference>
<dbReference type="Gene3D" id="1.10.1040.10">
    <property type="entry name" value="N-(1-d-carboxylethyl)-l-norvaline Dehydrogenase, domain 2"/>
    <property type="match status" value="1"/>
</dbReference>
<name>A0AA95BSR7_9MICC</name>
<dbReference type="InterPro" id="IPR036291">
    <property type="entry name" value="NAD(P)-bd_dom_sf"/>
</dbReference>
<dbReference type="Pfam" id="PF03446">
    <property type="entry name" value="NAD_binding_2"/>
    <property type="match status" value="1"/>
</dbReference>
<evidence type="ECO:0000256" key="1">
    <source>
        <dbReference type="ARBA" id="ARBA00009080"/>
    </source>
</evidence>
<dbReference type="InterPro" id="IPR013328">
    <property type="entry name" value="6PGD_dom2"/>
</dbReference>
<dbReference type="InterPro" id="IPR029154">
    <property type="entry name" value="HIBADH-like_NADP-bd"/>
</dbReference>
<dbReference type="PANTHER" id="PTHR43060:SF15">
    <property type="entry name" value="3-HYDROXYISOBUTYRATE DEHYDROGENASE-LIKE 1, MITOCHONDRIAL-RELATED"/>
    <property type="match status" value="1"/>
</dbReference>
<dbReference type="PANTHER" id="PTHR43060">
    <property type="entry name" value="3-HYDROXYISOBUTYRATE DEHYDROGENASE-LIKE 1, MITOCHONDRIAL-RELATED"/>
    <property type="match status" value="1"/>
</dbReference>
<keyword evidence="3" id="KW-0520">NAD</keyword>
<evidence type="ECO:0000313" key="8">
    <source>
        <dbReference type="Proteomes" id="UP001060018"/>
    </source>
</evidence>
<accession>A0AA95BSR7</accession>
<feature type="domain" description="3-hydroxyisobutyrate dehydrogenase-like NAD-binding" evidence="6">
    <location>
        <begin position="191"/>
        <end position="305"/>
    </location>
</feature>
<dbReference type="SUPFAM" id="SSF48179">
    <property type="entry name" value="6-phosphogluconate dehydrogenase C-terminal domain-like"/>
    <property type="match status" value="1"/>
</dbReference>
<reference evidence="7" key="1">
    <citation type="journal article" date="2022" name="Pest Manag. Sci.">
        <title>Glutamicibacter halophytocola-mediated host fitness of potato tuber moth on Solanaceae crops.</title>
        <authorList>
            <person name="Wang W."/>
            <person name="Xiao G."/>
            <person name="Du G."/>
            <person name="Chang L."/>
            <person name="Yang Y."/>
            <person name="Ye J."/>
            <person name="Chen B."/>
        </authorList>
    </citation>
    <scope>NUCLEOTIDE SEQUENCE</scope>
    <source>
        <strain evidence="7">S2</strain>
    </source>
</reference>
<gene>
    <name evidence="7" type="ORF">NUH22_06875</name>
</gene>
<dbReference type="Gene3D" id="3.40.50.720">
    <property type="entry name" value="NAD(P)-binding Rossmann-like Domain"/>
    <property type="match status" value="1"/>
</dbReference>
<feature type="domain" description="6-phosphogluconate dehydrogenase NADP-binding" evidence="5">
    <location>
        <begin position="12"/>
        <end position="183"/>
    </location>
</feature>
<dbReference type="GO" id="GO:0016491">
    <property type="term" value="F:oxidoreductase activity"/>
    <property type="evidence" value="ECO:0007669"/>
    <property type="project" value="UniProtKB-KW"/>
</dbReference>
<organism evidence="7 8">
    <name type="scientific">Glutamicibacter halophytocola</name>
    <dbReference type="NCBI Taxonomy" id="1933880"/>
    <lineage>
        <taxon>Bacteria</taxon>
        <taxon>Bacillati</taxon>
        <taxon>Actinomycetota</taxon>
        <taxon>Actinomycetes</taxon>
        <taxon>Micrococcales</taxon>
        <taxon>Micrococcaceae</taxon>
        <taxon>Glutamicibacter</taxon>
    </lineage>
</organism>